<keyword evidence="3" id="KW-0597">Phosphoprotein</keyword>
<sequence>MRPTLLARALPRPHPGTACCKHTRCTLSAHNLSASSRGAVLRITRRLGVLVAVPLAAVSGFGAVALTASAGEAWRSEQLWSMMHTSDAAGKLLSRLQDERTAMALLLTSHQSPTTPDVATRIAATDAALADYRKQLTSMRHATPATRSLLARIDQDLAQLTSLRAQIKANSAPALSSVVFQYRIAIADLDQLRVSVIGDGAASQPIAARLQAADLLYQASEATGQEESNVLRSAVGLPLTPAAVAAISHDRQSYDDAMEAFDSAAPAGWNERPDQAMTSSDILTAEQYEDQISRLGPGDLLALDKDQWVQTMSARRAALDDVREDMDLATMAAVAQLRDRSERIAEIEAAAVAGTALLVIMISLRLGRPMIRGLRQLRDAAHAVATEGLPAAVEELRTTDSLTGRTPEEFAEQAGDALPLGAGRGDALNADDPKDELAAVARAFNSVHREALRTAAEQVLLRAGVGATFVALARRGERLTGALTSELDRAERSEQDPDRLARLFVLDHLAARMARNNESLLVLGGEGSARVRERAVTLLDVVRAALGRVERYTRVDLESVDPAILVAPHAVDHLVHLCAELLDNATSFSAPDSRVTVEGHRMTDRVVVQIADRGLGMTPARRAELNTQLAAPRQVDSDTVRAMGLTVVAHLAAWYGIEVRLRARPGGGTVAEVGLPLGVIAADGVAGLGAGAGAANGSARMASSVLPEVNGAGSADKDADWPELPFPDSDEPVGVGAQGTAFAAAQISVSVPTSGPASAPVPAEAPSPAEGTTVNGLPVRRPKAQLPAKVRRNPAPPAKPASPEAAPTSAPTSAATSAPTDEPGSHPGPAVKRPRIDRDPEHVAATMAAYARGLSGRSGPKQQ</sequence>
<dbReference type="InterPro" id="IPR005467">
    <property type="entry name" value="His_kinase_dom"/>
</dbReference>
<organism evidence="10 11">
    <name type="scientific">Catenulispora acidiphila (strain DSM 44928 / JCM 14897 / NBRC 102108 / NRRL B-24433 / ID139908)</name>
    <dbReference type="NCBI Taxonomy" id="479433"/>
    <lineage>
        <taxon>Bacteria</taxon>
        <taxon>Bacillati</taxon>
        <taxon>Actinomycetota</taxon>
        <taxon>Actinomycetes</taxon>
        <taxon>Catenulisporales</taxon>
        <taxon>Catenulisporaceae</taxon>
        <taxon>Catenulispora</taxon>
    </lineage>
</organism>
<feature type="compositionally biased region" description="Low complexity" evidence="7">
    <location>
        <begin position="756"/>
        <end position="770"/>
    </location>
</feature>
<reference evidence="10 11" key="1">
    <citation type="journal article" date="2009" name="Stand. Genomic Sci.">
        <title>Complete genome sequence of Catenulispora acidiphila type strain (ID 139908).</title>
        <authorList>
            <person name="Copeland A."/>
            <person name="Lapidus A."/>
            <person name="Glavina Del Rio T."/>
            <person name="Nolan M."/>
            <person name="Lucas S."/>
            <person name="Chen F."/>
            <person name="Tice H."/>
            <person name="Cheng J.F."/>
            <person name="Bruce D."/>
            <person name="Goodwin L."/>
            <person name="Pitluck S."/>
            <person name="Mikhailova N."/>
            <person name="Pati A."/>
            <person name="Ivanova N."/>
            <person name="Mavromatis K."/>
            <person name="Chen A."/>
            <person name="Palaniappan K."/>
            <person name="Chain P."/>
            <person name="Land M."/>
            <person name="Hauser L."/>
            <person name="Chang Y.J."/>
            <person name="Jeffries C.D."/>
            <person name="Chertkov O."/>
            <person name="Brettin T."/>
            <person name="Detter J.C."/>
            <person name="Han C."/>
            <person name="Ali Z."/>
            <person name="Tindall B.J."/>
            <person name="Goker M."/>
            <person name="Bristow J."/>
            <person name="Eisen J.A."/>
            <person name="Markowitz V."/>
            <person name="Hugenholtz P."/>
            <person name="Kyrpides N.C."/>
            <person name="Klenk H.P."/>
        </authorList>
    </citation>
    <scope>NUCLEOTIDE SEQUENCE [LARGE SCALE GENOMIC DNA]</scope>
    <source>
        <strain evidence="11">DSM 44928 / JCM 14897 / NBRC 102108 / NRRL B-24433 / ID139908</strain>
    </source>
</reference>
<dbReference type="PANTHER" id="PTHR44936">
    <property type="entry name" value="SENSOR PROTEIN CREC"/>
    <property type="match status" value="1"/>
</dbReference>
<dbReference type="SMART" id="SM00387">
    <property type="entry name" value="HATPase_c"/>
    <property type="match status" value="1"/>
</dbReference>
<dbReference type="EMBL" id="CP001700">
    <property type="protein sequence ID" value="ACU74042.1"/>
    <property type="molecule type" value="Genomic_DNA"/>
</dbReference>
<name>C7Q6K7_CATAD</name>
<dbReference type="OrthoDB" id="4349881at2"/>
<dbReference type="InterPro" id="IPR013587">
    <property type="entry name" value="Nitrate/nitrite_sensing"/>
</dbReference>
<dbReference type="Gene3D" id="3.30.565.10">
    <property type="entry name" value="Histidine kinase-like ATPase, C-terminal domain"/>
    <property type="match status" value="1"/>
</dbReference>
<evidence type="ECO:0000256" key="1">
    <source>
        <dbReference type="ARBA" id="ARBA00000085"/>
    </source>
</evidence>
<dbReference type="PROSITE" id="PS50109">
    <property type="entry name" value="HIS_KIN"/>
    <property type="match status" value="1"/>
</dbReference>
<feature type="region of interest" description="Disordered" evidence="7">
    <location>
        <begin position="709"/>
        <end position="735"/>
    </location>
</feature>
<evidence type="ECO:0000256" key="2">
    <source>
        <dbReference type="ARBA" id="ARBA00012438"/>
    </source>
</evidence>
<evidence type="ECO:0000313" key="11">
    <source>
        <dbReference type="Proteomes" id="UP000000851"/>
    </source>
</evidence>
<dbReference type="GO" id="GO:0004673">
    <property type="term" value="F:protein histidine kinase activity"/>
    <property type="evidence" value="ECO:0007669"/>
    <property type="project" value="UniProtKB-EC"/>
</dbReference>
<proteinExistence type="predicted"/>
<evidence type="ECO:0000256" key="8">
    <source>
        <dbReference type="SAM" id="Phobius"/>
    </source>
</evidence>
<dbReference type="PANTHER" id="PTHR44936:SF9">
    <property type="entry name" value="SENSOR PROTEIN CREC"/>
    <property type="match status" value="1"/>
</dbReference>
<dbReference type="GO" id="GO:0000160">
    <property type="term" value="P:phosphorelay signal transduction system"/>
    <property type="evidence" value="ECO:0007669"/>
    <property type="project" value="UniProtKB-KW"/>
</dbReference>
<dbReference type="Pfam" id="PF08376">
    <property type="entry name" value="NIT"/>
    <property type="match status" value="1"/>
</dbReference>
<dbReference type="InterPro" id="IPR050980">
    <property type="entry name" value="2C_sensor_his_kinase"/>
</dbReference>
<dbReference type="AlphaFoldDB" id="C7Q6K7"/>
<keyword evidence="8" id="KW-0472">Membrane</keyword>
<keyword evidence="5 10" id="KW-0418">Kinase</keyword>
<dbReference type="EC" id="2.7.13.3" evidence="2"/>
<keyword evidence="8" id="KW-0812">Transmembrane</keyword>
<dbReference type="eggNOG" id="COG2205">
    <property type="taxonomic scope" value="Bacteria"/>
</dbReference>
<feature type="transmembrane region" description="Helical" evidence="8">
    <location>
        <begin position="47"/>
        <end position="68"/>
    </location>
</feature>
<dbReference type="Pfam" id="PF02518">
    <property type="entry name" value="HATPase_c"/>
    <property type="match status" value="1"/>
</dbReference>
<dbReference type="Proteomes" id="UP000000851">
    <property type="component" value="Chromosome"/>
</dbReference>
<evidence type="ECO:0000256" key="7">
    <source>
        <dbReference type="SAM" id="MobiDB-lite"/>
    </source>
</evidence>
<feature type="compositionally biased region" description="Low complexity" evidence="7">
    <location>
        <begin position="801"/>
        <end position="820"/>
    </location>
</feature>
<evidence type="ECO:0000313" key="10">
    <source>
        <dbReference type="EMBL" id="ACU74042.1"/>
    </source>
</evidence>
<evidence type="ECO:0000256" key="6">
    <source>
        <dbReference type="ARBA" id="ARBA00023012"/>
    </source>
</evidence>
<keyword evidence="11" id="KW-1185">Reference proteome</keyword>
<comment type="catalytic activity">
    <reaction evidence="1">
        <text>ATP + protein L-histidine = ADP + protein N-phospho-L-histidine.</text>
        <dbReference type="EC" id="2.7.13.3"/>
    </reaction>
</comment>
<dbReference type="InterPro" id="IPR036890">
    <property type="entry name" value="HATPase_C_sf"/>
</dbReference>
<feature type="region of interest" description="Disordered" evidence="7">
    <location>
        <begin position="751"/>
        <end position="863"/>
    </location>
</feature>
<dbReference type="SUPFAM" id="SSF55874">
    <property type="entry name" value="ATPase domain of HSP90 chaperone/DNA topoisomerase II/histidine kinase"/>
    <property type="match status" value="1"/>
</dbReference>
<accession>C7Q6K7</accession>
<dbReference type="STRING" id="479433.Caci_5183"/>
<keyword evidence="6" id="KW-0902">Two-component regulatory system</keyword>
<evidence type="ECO:0000259" key="9">
    <source>
        <dbReference type="PROSITE" id="PS50109"/>
    </source>
</evidence>
<evidence type="ECO:0000256" key="5">
    <source>
        <dbReference type="ARBA" id="ARBA00022777"/>
    </source>
</evidence>
<dbReference type="InterPro" id="IPR003594">
    <property type="entry name" value="HATPase_dom"/>
</dbReference>
<gene>
    <name evidence="10" type="ordered locus">Caci_5183</name>
</gene>
<protein>
    <recommendedName>
        <fullName evidence="2">histidine kinase</fullName>
        <ecNumber evidence="2">2.7.13.3</ecNumber>
    </recommendedName>
</protein>
<keyword evidence="4" id="KW-0808">Transferase</keyword>
<keyword evidence="8" id="KW-1133">Transmembrane helix</keyword>
<dbReference type="KEGG" id="cai:Caci_5183"/>
<feature type="domain" description="Histidine kinase" evidence="9">
    <location>
        <begin position="574"/>
        <end position="679"/>
    </location>
</feature>
<dbReference type="HOGENOM" id="CLU_002554_3_1_11"/>
<evidence type="ECO:0000256" key="3">
    <source>
        <dbReference type="ARBA" id="ARBA00022553"/>
    </source>
</evidence>
<evidence type="ECO:0000256" key="4">
    <source>
        <dbReference type="ARBA" id="ARBA00022679"/>
    </source>
</evidence>
<dbReference type="InParanoid" id="C7Q6K7"/>